<evidence type="ECO:0000313" key="5">
    <source>
        <dbReference type="EMBL" id="MFD2115121.1"/>
    </source>
</evidence>
<dbReference type="EMBL" id="JBHUHO010000013">
    <property type="protein sequence ID" value="MFD2115121.1"/>
    <property type="molecule type" value="Genomic_DNA"/>
</dbReference>
<dbReference type="InterPro" id="IPR009057">
    <property type="entry name" value="Homeodomain-like_sf"/>
</dbReference>
<accession>A0ABW4YHK8</accession>
<evidence type="ECO:0000259" key="4">
    <source>
        <dbReference type="PROSITE" id="PS01124"/>
    </source>
</evidence>
<sequence>MTHRHLLAELTGLNSNYLITLFKKQMRMTLKNYIQEQRIEEAKKLLRLTNDTISSISTRLNFYDQSYFIKVFKKHTGITPKQYRSDVANS</sequence>
<evidence type="ECO:0000313" key="6">
    <source>
        <dbReference type="Proteomes" id="UP001597362"/>
    </source>
</evidence>
<dbReference type="SUPFAM" id="SSF46689">
    <property type="entry name" value="Homeodomain-like"/>
    <property type="match status" value="1"/>
</dbReference>
<dbReference type="InterPro" id="IPR020449">
    <property type="entry name" value="Tscrpt_reg_AraC-type_HTH"/>
</dbReference>
<dbReference type="PROSITE" id="PS00041">
    <property type="entry name" value="HTH_ARAC_FAMILY_1"/>
    <property type="match status" value="1"/>
</dbReference>
<keyword evidence="3" id="KW-0804">Transcription</keyword>
<comment type="caution">
    <text evidence="5">The sequence shown here is derived from an EMBL/GenBank/DDBJ whole genome shotgun (WGS) entry which is preliminary data.</text>
</comment>
<dbReference type="InterPro" id="IPR018060">
    <property type="entry name" value="HTH_AraC"/>
</dbReference>
<dbReference type="Proteomes" id="UP001597362">
    <property type="component" value="Unassembled WGS sequence"/>
</dbReference>
<dbReference type="Gene3D" id="1.10.10.60">
    <property type="entry name" value="Homeodomain-like"/>
    <property type="match status" value="2"/>
</dbReference>
<reference evidence="6" key="1">
    <citation type="journal article" date="2019" name="Int. J. Syst. Evol. Microbiol.">
        <title>The Global Catalogue of Microorganisms (GCM) 10K type strain sequencing project: providing services to taxonomists for standard genome sequencing and annotation.</title>
        <authorList>
            <consortium name="The Broad Institute Genomics Platform"/>
            <consortium name="The Broad Institute Genome Sequencing Center for Infectious Disease"/>
            <person name="Wu L."/>
            <person name="Ma J."/>
        </authorList>
    </citation>
    <scope>NUCLEOTIDE SEQUENCE [LARGE SCALE GENOMIC DNA]</scope>
    <source>
        <strain evidence="6">GH52</strain>
    </source>
</reference>
<dbReference type="PANTHER" id="PTHR43280">
    <property type="entry name" value="ARAC-FAMILY TRANSCRIPTIONAL REGULATOR"/>
    <property type="match status" value="1"/>
</dbReference>
<dbReference type="SMART" id="SM00342">
    <property type="entry name" value="HTH_ARAC"/>
    <property type="match status" value="1"/>
</dbReference>
<keyword evidence="2" id="KW-0238">DNA-binding</keyword>
<dbReference type="Pfam" id="PF12833">
    <property type="entry name" value="HTH_18"/>
    <property type="match status" value="1"/>
</dbReference>
<name>A0ABW4YHK8_9BACL</name>
<proteinExistence type="predicted"/>
<organism evidence="5 6">
    <name type="scientific">Paenibacillus yanchengensis</name>
    <dbReference type="NCBI Taxonomy" id="2035833"/>
    <lineage>
        <taxon>Bacteria</taxon>
        <taxon>Bacillati</taxon>
        <taxon>Bacillota</taxon>
        <taxon>Bacilli</taxon>
        <taxon>Bacillales</taxon>
        <taxon>Paenibacillaceae</taxon>
        <taxon>Paenibacillus</taxon>
    </lineage>
</organism>
<evidence type="ECO:0000256" key="2">
    <source>
        <dbReference type="ARBA" id="ARBA00023125"/>
    </source>
</evidence>
<dbReference type="RefSeq" id="WP_377770146.1">
    <property type="nucleotide sequence ID" value="NZ_JBHUHO010000013.1"/>
</dbReference>
<dbReference type="PROSITE" id="PS01124">
    <property type="entry name" value="HTH_ARAC_FAMILY_2"/>
    <property type="match status" value="1"/>
</dbReference>
<keyword evidence="1" id="KW-0805">Transcription regulation</keyword>
<dbReference type="PRINTS" id="PR00032">
    <property type="entry name" value="HTHARAC"/>
</dbReference>
<evidence type="ECO:0000256" key="1">
    <source>
        <dbReference type="ARBA" id="ARBA00023015"/>
    </source>
</evidence>
<dbReference type="InterPro" id="IPR018062">
    <property type="entry name" value="HTH_AraC-typ_CS"/>
</dbReference>
<keyword evidence="6" id="KW-1185">Reference proteome</keyword>
<protein>
    <submittedName>
        <fullName evidence="5">Helix-turn-helix transcriptional regulator</fullName>
    </submittedName>
</protein>
<feature type="domain" description="HTH araC/xylS-type" evidence="4">
    <location>
        <begin position="7"/>
        <end position="86"/>
    </location>
</feature>
<dbReference type="PANTHER" id="PTHR43280:SF34">
    <property type="entry name" value="ARAC-FAMILY TRANSCRIPTIONAL REGULATOR"/>
    <property type="match status" value="1"/>
</dbReference>
<gene>
    <name evidence="5" type="ORF">ACFSJH_05150</name>
</gene>
<evidence type="ECO:0000256" key="3">
    <source>
        <dbReference type="ARBA" id="ARBA00023163"/>
    </source>
</evidence>